<evidence type="ECO:0000313" key="1">
    <source>
        <dbReference type="EMBL" id="MBL6449144.1"/>
    </source>
</evidence>
<reference evidence="1" key="1">
    <citation type="submission" date="2021-01" db="EMBL/GenBank/DDBJ databases">
        <title>Fulvivirga kasyanovii gen. nov., sp nov., a novel member of the phylum Bacteroidetes isolated from seawater in a mussel farm.</title>
        <authorList>
            <person name="Zhao L.-H."/>
            <person name="Wang Z.-J."/>
        </authorList>
    </citation>
    <scope>NUCLEOTIDE SEQUENCE</scope>
    <source>
        <strain evidence="1">29W222</strain>
    </source>
</reference>
<keyword evidence="2" id="KW-1185">Reference proteome</keyword>
<sequence>MNVPHITEVKEKLDGLKSQKLIKDWELPYEDILTRISSAVFFVSLEDDGKAEEVWSELSGVKDFSVRPNEEKKLSELSYRLTFSKEEKEKNESLKEEALADN</sequence>
<proteinExistence type="predicted"/>
<name>A0A937FZY1_9BACT</name>
<dbReference type="RefSeq" id="WP_202858680.1">
    <property type="nucleotide sequence ID" value="NZ_JAEUGD010000066.1"/>
</dbReference>
<dbReference type="AlphaFoldDB" id="A0A937FZY1"/>
<evidence type="ECO:0000313" key="2">
    <source>
        <dbReference type="Proteomes" id="UP000614216"/>
    </source>
</evidence>
<comment type="caution">
    <text evidence="1">The sequence shown here is derived from an EMBL/GenBank/DDBJ whole genome shotgun (WGS) entry which is preliminary data.</text>
</comment>
<accession>A0A937FZY1</accession>
<dbReference type="Proteomes" id="UP000614216">
    <property type="component" value="Unassembled WGS sequence"/>
</dbReference>
<dbReference type="EMBL" id="JAEUGD010000066">
    <property type="protein sequence ID" value="MBL6449144.1"/>
    <property type="molecule type" value="Genomic_DNA"/>
</dbReference>
<organism evidence="1 2">
    <name type="scientific">Fulvivirga marina</name>
    <dbReference type="NCBI Taxonomy" id="2494733"/>
    <lineage>
        <taxon>Bacteria</taxon>
        <taxon>Pseudomonadati</taxon>
        <taxon>Bacteroidota</taxon>
        <taxon>Cytophagia</taxon>
        <taxon>Cytophagales</taxon>
        <taxon>Fulvivirgaceae</taxon>
        <taxon>Fulvivirga</taxon>
    </lineage>
</organism>
<protein>
    <submittedName>
        <fullName evidence="1">Uncharacterized protein</fullName>
    </submittedName>
</protein>
<gene>
    <name evidence="1" type="ORF">JMN32_22725</name>
</gene>